<organism evidence="2 3">
    <name type="scientific">Portunus trituberculatus</name>
    <name type="common">Swimming crab</name>
    <name type="synonym">Neptunus trituberculatus</name>
    <dbReference type="NCBI Taxonomy" id="210409"/>
    <lineage>
        <taxon>Eukaryota</taxon>
        <taxon>Metazoa</taxon>
        <taxon>Ecdysozoa</taxon>
        <taxon>Arthropoda</taxon>
        <taxon>Crustacea</taxon>
        <taxon>Multicrustacea</taxon>
        <taxon>Malacostraca</taxon>
        <taxon>Eumalacostraca</taxon>
        <taxon>Eucarida</taxon>
        <taxon>Decapoda</taxon>
        <taxon>Pleocyemata</taxon>
        <taxon>Brachyura</taxon>
        <taxon>Eubrachyura</taxon>
        <taxon>Portunoidea</taxon>
        <taxon>Portunidae</taxon>
        <taxon>Portuninae</taxon>
        <taxon>Portunus</taxon>
    </lineage>
</organism>
<dbReference type="EMBL" id="VSRR010015958">
    <property type="protein sequence ID" value="MPC58746.1"/>
    <property type="molecule type" value="Genomic_DNA"/>
</dbReference>
<evidence type="ECO:0000313" key="3">
    <source>
        <dbReference type="Proteomes" id="UP000324222"/>
    </source>
</evidence>
<gene>
    <name evidence="2" type="ORF">E2C01_052755</name>
</gene>
<accession>A0A5B7GMP0</accession>
<feature type="region of interest" description="Disordered" evidence="1">
    <location>
        <begin position="26"/>
        <end position="92"/>
    </location>
</feature>
<dbReference type="AlphaFoldDB" id="A0A5B7GMP0"/>
<name>A0A5B7GMP0_PORTR</name>
<keyword evidence="3" id="KW-1185">Reference proteome</keyword>
<sequence length="92" mass="10466">MKNNNFLTAIYPASEVMRGMEFAKTDSALGPSKTPPARHNEVPYIRGMKTPRGNRRRQKPRAEETGQSVQRKGWRRRGGAHSRTQRGESDEV</sequence>
<protein>
    <submittedName>
        <fullName evidence="2">Uncharacterized protein</fullName>
    </submittedName>
</protein>
<dbReference type="Proteomes" id="UP000324222">
    <property type="component" value="Unassembled WGS sequence"/>
</dbReference>
<evidence type="ECO:0000313" key="2">
    <source>
        <dbReference type="EMBL" id="MPC58746.1"/>
    </source>
</evidence>
<proteinExistence type="predicted"/>
<comment type="caution">
    <text evidence="2">The sequence shown here is derived from an EMBL/GenBank/DDBJ whole genome shotgun (WGS) entry which is preliminary data.</text>
</comment>
<feature type="compositionally biased region" description="Basic residues" evidence="1">
    <location>
        <begin position="72"/>
        <end position="84"/>
    </location>
</feature>
<reference evidence="2 3" key="1">
    <citation type="submission" date="2019-05" db="EMBL/GenBank/DDBJ databases">
        <title>Another draft genome of Portunus trituberculatus and its Hox gene families provides insights of decapod evolution.</title>
        <authorList>
            <person name="Jeong J.-H."/>
            <person name="Song I."/>
            <person name="Kim S."/>
            <person name="Choi T."/>
            <person name="Kim D."/>
            <person name="Ryu S."/>
            <person name="Kim W."/>
        </authorList>
    </citation>
    <scope>NUCLEOTIDE SEQUENCE [LARGE SCALE GENOMIC DNA]</scope>
    <source>
        <tissue evidence="2">Muscle</tissue>
    </source>
</reference>
<evidence type="ECO:0000256" key="1">
    <source>
        <dbReference type="SAM" id="MobiDB-lite"/>
    </source>
</evidence>